<dbReference type="AlphaFoldDB" id="A0A8J7JGT1"/>
<evidence type="ECO:0000256" key="2">
    <source>
        <dbReference type="SAM" id="SignalP"/>
    </source>
</evidence>
<keyword evidence="2" id="KW-0732">Signal</keyword>
<organism evidence="3 4">
    <name type="scientific">Sedimentitalea arenosa</name>
    <dbReference type="NCBI Taxonomy" id="2798803"/>
    <lineage>
        <taxon>Bacteria</taxon>
        <taxon>Pseudomonadati</taxon>
        <taxon>Pseudomonadota</taxon>
        <taxon>Alphaproteobacteria</taxon>
        <taxon>Rhodobacterales</taxon>
        <taxon>Paracoccaceae</taxon>
        <taxon>Sedimentitalea</taxon>
    </lineage>
</organism>
<proteinExistence type="predicted"/>
<evidence type="ECO:0000313" key="3">
    <source>
        <dbReference type="EMBL" id="MBJ6371659.1"/>
    </source>
</evidence>
<evidence type="ECO:0000313" key="4">
    <source>
        <dbReference type="Proteomes" id="UP000619079"/>
    </source>
</evidence>
<comment type="caution">
    <text evidence="3">The sequence shown here is derived from an EMBL/GenBank/DDBJ whole genome shotgun (WGS) entry which is preliminary data.</text>
</comment>
<name>A0A8J7JGT1_9RHOB</name>
<protein>
    <submittedName>
        <fullName evidence="3">VPLPA-CTERM sorting domain-containing protein</fullName>
    </submittedName>
</protein>
<keyword evidence="1" id="KW-0812">Transmembrane</keyword>
<dbReference type="NCBIfam" id="TIGR03370">
    <property type="entry name" value="VPLPA-CTERM"/>
    <property type="match status" value="1"/>
</dbReference>
<evidence type="ECO:0000256" key="1">
    <source>
        <dbReference type="SAM" id="Phobius"/>
    </source>
</evidence>
<accession>A0A8J7JGT1</accession>
<reference evidence="3" key="1">
    <citation type="submission" date="2020-12" db="EMBL/GenBank/DDBJ databases">
        <title>Sedimentitalea sp. nov., isolated from sand in Incheon.</title>
        <authorList>
            <person name="Kim W."/>
        </authorList>
    </citation>
    <scope>NUCLEOTIDE SEQUENCE</scope>
    <source>
        <strain evidence="3">CAU 1593</strain>
    </source>
</reference>
<keyword evidence="1" id="KW-0472">Membrane</keyword>
<dbReference type="InterPro" id="IPR022472">
    <property type="entry name" value="VPLPA-CTERM"/>
</dbReference>
<gene>
    <name evidence="3" type="ORF">JF290_08985</name>
</gene>
<feature type="chain" id="PRO_5035258805" evidence="2">
    <location>
        <begin position="22"/>
        <end position="225"/>
    </location>
</feature>
<dbReference type="EMBL" id="JAELVR010000005">
    <property type="protein sequence ID" value="MBJ6371659.1"/>
    <property type="molecule type" value="Genomic_DNA"/>
</dbReference>
<dbReference type="Proteomes" id="UP000619079">
    <property type="component" value="Unassembled WGS sequence"/>
</dbReference>
<feature type="transmembrane region" description="Helical" evidence="1">
    <location>
        <begin position="199"/>
        <end position="217"/>
    </location>
</feature>
<sequence>MMFRSILGAICATLLPPSASAAVLEYTYAADYSYTQVLNGFDETGDHDANRLETRASITGTLTFDDTLKNVFGDTLRFGPVAITIDSFVTQGTEMPISSTDLKDDLSLDSIVTTNSGLPVTSPAAEYTLLGLFLADDTNTLFAGGLAFPDLIELSDFTRARITLRSTLFDPSLGAPYQPTKIVGFDLKQLTPVQTPATVPLPAGLPLLIGALGVLACHRRRRHRA</sequence>
<keyword evidence="4" id="KW-1185">Reference proteome</keyword>
<keyword evidence="1" id="KW-1133">Transmembrane helix</keyword>
<feature type="signal peptide" evidence="2">
    <location>
        <begin position="1"/>
        <end position="21"/>
    </location>
</feature>